<evidence type="ECO:0000313" key="2">
    <source>
        <dbReference type="EMBL" id="KAF2011115.1"/>
    </source>
</evidence>
<proteinExistence type="predicted"/>
<dbReference type="GeneID" id="54280320"/>
<dbReference type="AlphaFoldDB" id="A0A6A5XDB5"/>
<reference evidence="2" key="1">
    <citation type="journal article" date="2020" name="Stud. Mycol.">
        <title>101 Dothideomycetes genomes: a test case for predicting lifestyles and emergence of pathogens.</title>
        <authorList>
            <person name="Haridas S."/>
            <person name="Albert R."/>
            <person name="Binder M."/>
            <person name="Bloem J."/>
            <person name="Labutti K."/>
            <person name="Salamov A."/>
            <person name="Andreopoulos B."/>
            <person name="Baker S."/>
            <person name="Barry K."/>
            <person name="Bills G."/>
            <person name="Bluhm B."/>
            <person name="Cannon C."/>
            <person name="Castanera R."/>
            <person name="Culley D."/>
            <person name="Daum C."/>
            <person name="Ezra D."/>
            <person name="Gonzalez J."/>
            <person name="Henrissat B."/>
            <person name="Kuo A."/>
            <person name="Liang C."/>
            <person name="Lipzen A."/>
            <person name="Lutzoni F."/>
            <person name="Magnuson J."/>
            <person name="Mondo S."/>
            <person name="Nolan M."/>
            <person name="Ohm R."/>
            <person name="Pangilinan J."/>
            <person name="Park H.-J."/>
            <person name="Ramirez L."/>
            <person name="Alfaro M."/>
            <person name="Sun H."/>
            <person name="Tritt A."/>
            <person name="Yoshinaga Y."/>
            <person name="Zwiers L.-H."/>
            <person name="Turgeon B."/>
            <person name="Goodwin S."/>
            <person name="Spatafora J."/>
            <person name="Crous P."/>
            <person name="Grigoriev I."/>
        </authorList>
    </citation>
    <scope>NUCLEOTIDE SEQUENCE</scope>
    <source>
        <strain evidence="2">CBS 175.79</strain>
    </source>
</reference>
<dbReference type="InterPro" id="IPR052895">
    <property type="entry name" value="HetReg/Transcr_Mod"/>
</dbReference>
<dbReference type="RefSeq" id="XP_033379454.1">
    <property type="nucleotide sequence ID" value="XM_033522923.1"/>
</dbReference>
<gene>
    <name evidence="2" type="ORF">BU24DRAFT_320761</name>
</gene>
<evidence type="ECO:0000313" key="3">
    <source>
        <dbReference type="Proteomes" id="UP000799778"/>
    </source>
</evidence>
<dbReference type="Proteomes" id="UP000799778">
    <property type="component" value="Unassembled WGS sequence"/>
</dbReference>
<feature type="non-terminal residue" evidence="2">
    <location>
        <position position="130"/>
    </location>
</feature>
<keyword evidence="3" id="KW-1185">Reference proteome</keyword>
<accession>A0A6A5XDB5</accession>
<dbReference type="OrthoDB" id="3553147at2759"/>
<name>A0A6A5XDB5_9PLEO</name>
<protein>
    <submittedName>
        <fullName evidence="2">HET-domain-containing protein</fullName>
    </submittedName>
</protein>
<dbReference type="PANTHER" id="PTHR24148:SF73">
    <property type="entry name" value="HET DOMAIN PROTEIN (AFU_ORTHOLOGUE AFUA_8G01020)"/>
    <property type="match status" value="1"/>
</dbReference>
<evidence type="ECO:0000259" key="1">
    <source>
        <dbReference type="Pfam" id="PF06985"/>
    </source>
</evidence>
<sequence length="130" mass="14188">IYESLPQDVPSVRLLEISPAEGIDDRLSCRLATVPLDTDKAYTALSYRWDKKIPPEEISVNDIDMTVGGNLASALRHIRAEIARSSSPLSPLVWADGVCINQSDVEERSSQVQLMGAVYSNASTVVSWLG</sequence>
<dbReference type="InterPro" id="IPR010730">
    <property type="entry name" value="HET"/>
</dbReference>
<dbReference type="EMBL" id="ML978075">
    <property type="protein sequence ID" value="KAF2011115.1"/>
    <property type="molecule type" value="Genomic_DNA"/>
</dbReference>
<organism evidence="2 3">
    <name type="scientific">Aaosphaeria arxii CBS 175.79</name>
    <dbReference type="NCBI Taxonomy" id="1450172"/>
    <lineage>
        <taxon>Eukaryota</taxon>
        <taxon>Fungi</taxon>
        <taxon>Dikarya</taxon>
        <taxon>Ascomycota</taxon>
        <taxon>Pezizomycotina</taxon>
        <taxon>Dothideomycetes</taxon>
        <taxon>Pleosporomycetidae</taxon>
        <taxon>Pleosporales</taxon>
        <taxon>Pleosporales incertae sedis</taxon>
        <taxon>Aaosphaeria</taxon>
    </lineage>
</organism>
<feature type="domain" description="Heterokaryon incompatibility" evidence="1">
    <location>
        <begin position="42"/>
        <end position="130"/>
    </location>
</feature>
<dbReference type="PANTHER" id="PTHR24148">
    <property type="entry name" value="ANKYRIN REPEAT DOMAIN-CONTAINING PROTEIN 39 HOMOLOG-RELATED"/>
    <property type="match status" value="1"/>
</dbReference>
<dbReference type="Pfam" id="PF06985">
    <property type="entry name" value="HET"/>
    <property type="match status" value="1"/>
</dbReference>
<feature type="non-terminal residue" evidence="2">
    <location>
        <position position="1"/>
    </location>
</feature>